<protein>
    <submittedName>
        <fullName evidence="2">Uncharacterized protein</fullName>
    </submittedName>
</protein>
<name>A0A4R0R2D2_9APHY</name>
<keyword evidence="1" id="KW-0812">Transmembrane</keyword>
<reference evidence="2 3" key="1">
    <citation type="submission" date="2018-11" db="EMBL/GenBank/DDBJ databases">
        <title>Genome assembly of Steccherinum ochraceum LE-BIN_3174, the white-rot fungus of the Steccherinaceae family (The Residual Polyporoid clade, Polyporales, Basidiomycota).</title>
        <authorList>
            <person name="Fedorova T.V."/>
            <person name="Glazunova O.A."/>
            <person name="Landesman E.O."/>
            <person name="Moiseenko K.V."/>
            <person name="Psurtseva N.V."/>
            <person name="Savinova O.S."/>
            <person name="Shakhova N.V."/>
            <person name="Tyazhelova T.V."/>
            <person name="Vasina D.V."/>
        </authorList>
    </citation>
    <scope>NUCLEOTIDE SEQUENCE [LARGE SCALE GENOMIC DNA]</scope>
    <source>
        <strain evidence="2 3">LE-BIN_3174</strain>
    </source>
</reference>
<dbReference type="AlphaFoldDB" id="A0A4R0R2D2"/>
<sequence length="271" mass="30421">MGPHIGEWKRDVFVTIGCGGSVRVSLQHLPPRQGPKGFIERAGGPVIFSYRITRLAACVSLLAFETWGLLYYAGIAEWYDTILEYGLCGVWAYTYMSVLALLSVLCSPAQARLATSHSSVVLAIAWVVFAYRDLYPLATLTKEPMDAEDGVVLWAYIGILTIAAVIVPLFVPRVYTPIDPKRSSEVIHPEQSVSILSRLTYSYLDSLILKARKVAHLELDQLPPVPDYDEATHLVTKNLLILDTYIRRKRHIFFGLLSTMRYEYTAVFFGD</sequence>
<feature type="transmembrane region" description="Helical" evidence="1">
    <location>
        <begin position="55"/>
        <end position="76"/>
    </location>
</feature>
<keyword evidence="3" id="KW-1185">Reference proteome</keyword>
<dbReference type="EMBL" id="RWJN01000665">
    <property type="protein sequence ID" value="TCD60066.1"/>
    <property type="molecule type" value="Genomic_DNA"/>
</dbReference>
<feature type="non-terminal residue" evidence="2">
    <location>
        <position position="271"/>
    </location>
</feature>
<accession>A0A4R0R2D2</accession>
<comment type="caution">
    <text evidence="2">The sequence shown here is derived from an EMBL/GenBank/DDBJ whole genome shotgun (WGS) entry which is preliminary data.</text>
</comment>
<organism evidence="2 3">
    <name type="scientific">Steccherinum ochraceum</name>
    <dbReference type="NCBI Taxonomy" id="92696"/>
    <lineage>
        <taxon>Eukaryota</taxon>
        <taxon>Fungi</taxon>
        <taxon>Dikarya</taxon>
        <taxon>Basidiomycota</taxon>
        <taxon>Agaricomycotina</taxon>
        <taxon>Agaricomycetes</taxon>
        <taxon>Polyporales</taxon>
        <taxon>Steccherinaceae</taxon>
        <taxon>Steccherinum</taxon>
    </lineage>
</organism>
<evidence type="ECO:0000313" key="3">
    <source>
        <dbReference type="Proteomes" id="UP000292702"/>
    </source>
</evidence>
<evidence type="ECO:0000313" key="2">
    <source>
        <dbReference type="EMBL" id="TCD60066.1"/>
    </source>
</evidence>
<evidence type="ECO:0000256" key="1">
    <source>
        <dbReference type="SAM" id="Phobius"/>
    </source>
</evidence>
<keyword evidence="1" id="KW-0472">Membrane</keyword>
<proteinExistence type="predicted"/>
<keyword evidence="1" id="KW-1133">Transmembrane helix</keyword>
<gene>
    <name evidence="2" type="ORF">EIP91_010784</name>
</gene>
<feature type="transmembrane region" description="Helical" evidence="1">
    <location>
        <begin position="151"/>
        <end position="171"/>
    </location>
</feature>
<dbReference type="Proteomes" id="UP000292702">
    <property type="component" value="Unassembled WGS sequence"/>
</dbReference>
<feature type="transmembrane region" description="Helical" evidence="1">
    <location>
        <begin position="113"/>
        <end position="131"/>
    </location>
</feature>
<dbReference type="STRING" id="92696.A0A4R0R2D2"/>
<dbReference type="OrthoDB" id="2801672at2759"/>
<feature type="transmembrane region" description="Helical" evidence="1">
    <location>
        <begin position="82"/>
        <end position="106"/>
    </location>
</feature>